<dbReference type="WBParaSite" id="HPLM_0001944901-mRNA-1">
    <property type="protein sequence ID" value="HPLM_0001944901-mRNA-1"/>
    <property type="gene ID" value="HPLM_0001944901"/>
</dbReference>
<evidence type="ECO:0000313" key="2">
    <source>
        <dbReference type="EMBL" id="VDO77241.1"/>
    </source>
</evidence>
<feature type="compositionally biased region" description="Basic and acidic residues" evidence="1">
    <location>
        <begin position="148"/>
        <end position="160"/>
    </location>
</feature>
<feature type="region of interest" description="Disordered" evidence="1">
    <location>
        <begin position="148"/>
        <end position="168"/>
    </location>
</feature>
<dbReference type="OrthoDB" id="5900687at2759"/>
<accession>A0A0N4X507</accession>
<proteinExistence type="predicted"/>
<gene>
    <name evidence="2" type="ORF">HPLM_LOCUS19441</name>
</gene>
<dbReference type="EMBL" id="UZAF01021324">
    <property type="protein sequence ID" value="VDO77241.1"/>
    <property type="molecule type" value="Genomic_DNA"/>
</dbReference>
<sequence>MYMMSNDDVIMGGSARLGAVVRSSSGLTNIGTVDNGLEDQKAIQGAVPPRKQECPVDEVDVDEEVVRNEQCTKILADLTDWQWIFGKTPKFWFESGDTKQYVEAGIIKENTAEAAVRRQESVLEMDQDKANVQGSEVRDVVGEIQKLQEKQAKDMMRNDEEMSDEDME</sequence>
<dbReference type="AlphaFoldDB" id="A0A0N4X507"/>
<evidence type="ECO:0000313" key="4">
    <source>
        <dbReference type="WBParaSite" id="HPLM_0001944901-mRNA-1"/>
    </source>
</evidence>
<reference evidence="4" key="1">
    <citation type="submission" date="2017-02" db="UniProtKB">
        <authorList>
            <consortium name="WormBaseParasite"/>
        </authorList>
    </citation>
    <scope>IDENTIFICATION</scope>
</reference>
<dbReference type="STRING" id="6290.A0A0N4X507"/>
<dbReference type="Proteomes" id="UP000268014">
    <property type="component" value="Unassembled WGS sequence"/>
</dbReference>
<name>A0A0N4X507_HAEPC</name>
<protein>
    <submittedName>
        <fullName evidence="2 4">Uncharacterized protein</fullName>
    </submittedName>
</protein>
<reference evidence="2 3" key="2">
    <citation type="submission" date="2018-11" db="EMBL/GenBank/DDBJ databases">
        <authorList>
            <consortium name="Pathogen Informatics"/>
        </authorList>
    </citation>
    <scope>NUCLEOTIDE SEQUENCE [LARGE SCALE GENOMIC DNA]</scope>
    <source>
        <strain evidence="2 3">MHpl1</strain>
    </source>
</reference>
<evidence type="ECO:0000313" key="3">
    <source>
        <dbReference type="Proteomes" id="UP000268014"/>
    </source>
</evidence>
<evidence type="ECO:0000256" key="1">
    <source>
        <dbReference type="SAM" id="MobiDB-lite"/>
    </source>
</evidence>
<keyword evidence="3" id="KW-1185">Reference proteome</keyword>
<organism evidence="4">
    <name type="scientific">Haemonchus placei</name>
    <name type="common">Barber's pole worm</name>
    <dbReference type="NCBI Taxonomy" id="6290"/>
    <lineage>
        <taxon>Eukaryota</taxon>
        <taxon>Metazoa</taxon>
        <taxon>Ecdysozoa</taxon>
        <taxon>Nematoda</taxon>
        <taxon>Chromadorea</taxon>
        <taxon>Rhabditida</taxon>
        <taxon>Rhabditina</taxon>
        <taxon>Rhabditomorpha</taxon>
        <taxon>Strongyloidea</taxon>
        <taxon>Trichostrongylidae</taxon>
        <taxon>Haemonchus</taxon>
    </lineage>
</organism>